<evidence type="ECO:0000313" key="3">
    <source>
        <dbReference type="Proteomes" id="UP000003688"/>
    </source>
</evidence>
<gene>
    <name evidence="2" type="ORF">Cflav_PD5320</name>
</gene>
<protein>
    <submittedName>
        <fullName evidence="2">NAD-dependent epimerase/dehydratase</fullName>
    </submittedName>
</protein>
<dbReference type="Gene3D" id="3.40.50.720">
    <property type="entry name" value="NAD(P)-binding Rossmann-like Domain"/>
    <property type="match status" value="1"/>
</dbReference>
<comment type="caution">
    <text evidence="2">The sequence shown here is derived from an EMBL/GenBank/DDBJ whole genome shotgun (WGS) entry which is preliminary data.</text>
</comment>
<dbReference type="InterPro" id="IPR001509">
    <property type="entry name" value="Epimerase_deHydtase"/>
</dbReference>
<feature type="domain" description="NAD-dependent epimerase/dehydratase" evidence="1">
    <location>
        <begin position="4"/>
        <end position="210"/>
    </location>
</feature>
<dbReference type="InterPro" id="IPR050177">
    <property type="entry name" value="Lipid_A_modif_metabolic_enz"/>
</dbReference>
<dbReference type="PANTHER" id="PTHR43245">
    <property type="entry name" value="BIFUNCTIONAL POLYMYXIN RESISTANCE PROTEIN ARNA"/>
    <property type="match status" value="1"/>
</dbReference>
<keyword evidence="3" id="KW-1185">Reference proteome</keyword>
<sequence length="340" mass="37667">MKLLILGGTKFLGRHLTQIALARGHAVTLFNRGQSNPGLFSGVEELRGDREGNLESLKGRRWDAVIDTSGYVSAKVRATAELLASAVEHYTFISSVSVYADFSVSGLDETASVATLPPGAVEEESNMETYGARKALCEHAAEESMPGRVLKIRPGVIVGPYDPTDRFTYWVRRIANSGETLAPENPEKPMQLIDARDLADWTIRMVEKREVGLFNATGPQQPLTFGSMLEACKTASDNTSQLCWIAPQFLLDKGVAPWSDLPLWIPEADKEYAGFFQVNSNRAFNSDLVCRPLVDTARDILVWDRDRDVASESIKSVTTRKVGLTPEREQELLCTWKTKK</sequence>
<dbReference type="InterPro" id="IPR036291">
    <property type="entry name" value="NAD(P)-bd_dom_sf"/>
</dbReference>
<dbReference type="SUPFAM" id="SSF51735">
    <property type="entry name" value="NAD(P)-binding Rossmann-fold domains"/>
    <property type="match status" value="1"/>
</dbReference>
<evidence type="ECO:0000259" key="1">
    <source>
        <dbReference type="Pfam" id="PF01370"/>
    </source>
</evidence>
<organism evidence="2 3">
    <name type="scientific">Pedosphaera parvula (strain Ellin514)</name>
    <dbReference type="NCBI Taxonomy" id="320771"/>
    <lineage>
        <taxon>Bacteria</taxon>
        <taxon>Pseudomonadati</taxon>
        <taxon>Verrucomicrobiota</taxon>
        <taxon>Pedosphaerae</taxon>
        <taxon>Pedosphaerales</taxon>
        <taxon>Pedosphaeraceae</taxon>
        <taxon>Pedosphaera</taxon>
    </lineage>
</organism>
<dbReference type="AlphaFoldDB" id="B9XCL7"/>
<proteinExistence type="predicted"/>
<dbReference type="EMBL" id="ABOX02000004">
    <property type="protein sequence ID" value="EEF62685.1"/>
    <property type="molecule type" value="Genomic_DNA"/>
</dbReference>
<dbReference type="PANTHER" id="PTHR43245:SF13">
    <property type="entry name" value="UDP-D-APIOSE_UDP-D-XYLOSE SYNTHASE 2"/>
    <property type="match status" value="1"/>
</dbReference>
<dbReference type="Pfam" id="PF01370">
    <property type="entry name" value="Epimerase"/>
    <property type="match status" value="1"/>
</dbReference>
<evidence type="ECO:0000313" key="2">
    <source>
        <dbReference type="EMBL" id="EEF62685.1"/>
    </source>
</evidence>
<dbReference type="Proteomes" id="UP000003688">
    <property type="component" value="Unassembled WGS sequence"/>
</dbReference>
<dbReference type="OrthoDB" id="9776016at2"/>
<name>B9XCL7_PEDPL</name>
<dbReference type="STRING" id="320771.Cflav_PD5320"/>
<reference evidence="2 3" key="1">
    <citation type="journal article" date="2011" name="J. Bacteriol.">
        <title>Genome sequence of 'Pedosphaera parvula' Ellin514, an aerobic Verrucomicrobial isolate from pasture soil.</title>
        <authorList>
            <person name="Kant R."/>
            <person name="van Passel M.W."/>
            <person name="Sangwan P."/>
            <person name="Palva A."/>
            <person name="Lucas S."/>
            <person name="Copeland A."/>
            <person name="Lapidus A."/>
            <person name="Glavina Del Rio T."/>
            <person name="Dalin E."/>
            <person name="Tice H."/>
            <person name="Bruce D."/>
            <person name="Goodwin L."/>
            <person name="Pitluck S."/>
            <person name="Chertkov O."/>
            <person name="Larimer F.W."/>
            <person name="Land M.L."/>
            <person name="Hauser L."/>
            <person name="Brettin T.S."/>
            <person name="Detter J.C."/>
            <person name="Han S."/>
            <person name="de Vos W.M."/>
            <person name="Janssen P.H."/>
            <person name="Smidt H."/>
        </authorList>
    </citation>
    <scope>NUCLEOTIDE SEQUENCE [LARGE SCALE GENOMIC DNA]</scope>
    <source>
        <strain evidence="2 3">Ellin514</strain>
    </source>
</reference>
<dbReference type="RefSeq" id="WP_007413565.1">
    <property type="nucleotide sequence ID" value="NZ_ABOX02000004.1"/>
</dbReference>
<accession>B9XCL7</accession>